<dbReference type="PANTHER" id="PTHR30204:SF94">
    <property type="entry name" value="HEAVY METAL-DEPENDENT TRANSCRIPTIONAL REGULATOR HI_0293-RELATED"/>
    <property type="match status" value="1"/>
</dbReference>
<dbReference type="InterPro" id="IPR000551">
    <property type="entry name" value="MerR-type_HTH_dom"/>
</dbReference>
<sequence length="267" mass="31503">MCEVLKKYRTGELLSYLGVTRDTLRFYEEKGLLSPKKDSANNYRSYDIFDIYNIMIIDFYKKRGMSIHQIQDLLKKSDVQDIEYLLENKKKELGKVIYDGQCMMKRIEQAQLFNRDLSSSLNEFTIKPLPLYRVNGEVSDFIAVEEYENVIDIMNSNNNDMLSQIIRYITFNKNSVTGTKMLIVDATKVNNENDIFLEYPKCLYTVTEEIQQQNEQEDLMERMHRLSSEYANIHGLRLLGEAFAMIRLITYKENKAKSYIEIFIPFE</sequence>
<dbReference type="SMART" id="SM00422">
    <property type="entry name" value="HTH_MERR"/>
    <property type="match status" value="1"/>
</dbReference>
<proteinExistence type="predicted"/>
<reference evidence="5 6" key="1">
    <citation type="journal article" date="2018" name="Nat. Biotechnol.">
        <title>A standardized bacterial taxonomy based on genome phylogeny substantially revises the tree of life.</title>
        <authorList>
            <person name="Parks D.H."/>
            <person name="Chuvochina M."/>
            <person name="Waite D.W."/>
            <person name="Rinke C."/>
            <person name="Skarshewski A."/>
            <person name="Chaumeil P.A."/>
            <person name="Hugenholtz P."/>
        </authorList>
    </citation>
    <scope>NUCLEOTIDE SEQUENCE [LARGE SCALE GENOMIC DNA]</scope>
    <source>
        <strain evidence="5">UBA11728</strain>
    </source>
</reference>
<evidence type="ECO:0000256" key="1">
    <source>
        <dbReference type="ARBA" id="ARBA00023015"/>
    </source>
</evidence>
<dbReference type="SUPFAM" id="SSF46955">
    <property type="entry name" value="Putative DNA-binding domain"/>
    <property type="match status" value="1"/>
</dbReference>
<keyword evidence="3" id="KW-0804">Transcription</keyword>
<dbReference type="GO" id="GO:0003677">
    <property type="term" value="F:DNA binding"/>
    <property type="evidence" value="ECO:0007669"/>
    <property type="project" value="UniProtKB-KW"/>
</dbReference>
<dbReference type="AlphaFoldDB" id="A0A3D2X7X2"/>
<protein>
    <recommendedName>
        <fullName evidence="4">HTH merR-type domain-containing protein</fullName>
    </recommendedName>
</protein>
<keyword evidence="1" id="KW-0805">Transcription regulation</keyword>
<dbReference type="PANTHER" id="PTHR30204">
    <property type="entry name" value="REDOX-CYCLING DRUG-SENSING TRANSCRIPTIONAL ACTIVATOR SOXR"/>
    <property type="match status" value="1"/>
</dbReference>
<accession>A0A3D2X7X2</accession>
<dbReference type="InterPro" id="IPR009061">
    <property type="entry name" value="DNA-bd_dom_put_sf"/>
</dbReference>
<dbReference type="Proteomes" id="UP000262969">
    <property type="component" value="Unassembled WGS sequence"/>
</dbReference>
<dbReference type="PROSITE" id="PS50937">
    <property type="entry name" value="HTH_MERR_2"/>
    <property type="match status" value="1"/>
</dbReference>
<dbReference type="EMBL" id="DPVV01000350">
    <property type="protein sequence ID" value="HCL02837.1"/>
    <property type="molecule type" value="Genomic_DNA"/>
</dbReference>
<organism evidence="5 6">
    <name type="scientific">Lachnoclostridium phytofermentans</name>
    <dbReference type="NCBI Taxonomy" id="66219"/>
    <lineage>
        <taxon>Bacteria</taxon>
        <taxon>Bacillati</taxon>
        <taxon>Bacillota</taxon>
        <taxon>Clostridia</taxon>
        <taxon>Lachnospirales</taxon>
        <taxon>Lachnospiraceae</taxon>
    </lineage>
</organism>
<evidence type="ECO:0000313" key="5">
    <source>
        <dbReference type="EMBL" id="HCL02837.1"/>
    </source>
</evidence>
<feature type="domain" description="HTH merR-type" evidence="4">
    <location>
        <begin position="7"/>
        <end position="76"/>
    </location>
</feature>
<dbReference type="Gene3D" id="1.10.1660.10">
    <property type="match status" value="1"/>
</dbReference>
<dbReference type="InterPro" id="IPR047057">
    <property type="entry name" value="MerR_fam"/>
</dbReference>
<name>A0A3D2X7X2_9FIRM</name>
<evidence type="ECO:0000256" key="3">
    <source>
        <dbReference type="ARBA" id="ARBA00023163"/>
    </source>
</evidence>
<dbReference type="GO" id="GO:0003700">
    <property type="term" value="F:DNA-binding transcription factor activity"/>
    <property type="evidence" value="ECO:0007669"/>
    <property type="project" value="InterPro"/>
</dbReference>
<evidence type="ECO:0000313" key="6">
    <source>
        <dbReference type="Proteomes" id="UP000262969"/>
    </source>
</evidence>
<dbReference type="CDD" id="cd00592">
    <property type="entry name" value="HTH_MerR-like"/>
    <property type="match status" value="1"/>
</dbReference>
<evidence type="ECO:0000259" key="4">
    <source>
        <dbReference type="PROSITE" id="PS50937"/>
    </source>
</evidence>
<gene>
    <name evidence="5" type="ORF">DHW61_10575</name>
</gene>
<dbReference type="Pfam" id="PF13411">
    <property type="entry name" value="MerR_1"/>
    <property type="match status" value="1"/>
</dbReference>
<keyword evidence="2" id="KW-0238">DNA-binding</keyword>
<evidence type="ECO:0000256" key="2">
    <source>
        <dbReference type="ARBA" id="ARBA00023125"/>
    </source>
</evidence>
<comment type="caution">
    <text evidence="5">The sequence shown here is derived from an EMBL/GenBank/DDBJ whole genome shotgun (WGS) entry which is preliminary data.</text>
</comment>